<gene>
    <name evidence="2" type="ORF">TrRE_jg9499</name>
</gene>
<evidence type="ECO:0000313" key="2">
    <source>
        <dbReference type="EMBL" id="GMH70470.1"/>
    </source>
</evidence>
<organism evidence="2 3">
    <name type="scientific">Triparma retinervis</name>
    <dbReference type="NCBI Taxonomy" id="2557542"/>
    <lineage>
        <taxon>Eukaryota</taxon>
        <taxon>Sar</taxon>
        <taxon>Stramenopiles</taxon>
        <taxon>Ochrophyta</taxon>
        <taxon>Bolidophyceae</taxon>
        <taxon>Parmales</taxon>
        <taxon>Triparmaceae</taxon>
        <taxon>Triparma</taxon>
    </lineage>
</organism>
<reference evidence="2" key="1">
    <citation type="submission" date="2022-07" db="EMBL/GenBank/DDBJ databases">
        <title>Genome analysis of Parmales, a sister group of diatoms, reveals the evolutionary specialization of diatoms from phago-mixotrophs to photoautotrophs.</title>
        <authorList>
            <person name="Ban H."/>
            <person name="Sato S."/>
            <person name="Yoshikawa S."/>
            <person name="Kazumasa Y."/>
            <person name="Nakamura Y."/>
            <person name="Ichinomiya M."/>
            <person name="Saitoh K."/>
            <person name="Sato N."/>
            <person name="Blanc-Mathieu R."/>
            <person name="Endo H."/>
            <person name="Kuwata A."/>
            <person name="Ogata H."/>
        </authorList>
    </citation>
    <scope>NUCLEOTIDE SEQUENCE</scope>
</reference>
<dbReference type="EMBL" id="BRXZ01002800">
    <property type="protein sequence ID" value="GMH70470.1"/>
    <property type="molecule type" value="Genomic_DNA"/>
</dbReference>
<feature type="coiled-coil region" evidence="1">
    <location>
        <begin position="71"/>
        <end position="166"/>
    </location>
</feature>
<accession>A0A9W7AID6</accession>
<proteinExistence type="predicted"/>
<dbReference type="OrthoDB" id="10465236at2759"/>
<sequence length="273" mass="29902">MTSSSNPSFASPCKTISSTSCRLCGYNDDPTSNPPSSGLVHVSALYSALQEEGRRKEIAYKKQIMELVIEKDEVEAKNLTLSQTVDFLQSEKGKKGLEAIDEWKALVRSLQEDRERLRREVEKRENGGEIAKNRQHSGDWVATTEEGNLRERVKALELELELCKERTRTAGAAATTMAEDENTVAPQSMSAMMREDPPLDSKISNDRTKMTVGGEGGVLTSILRSVRGVIVGVIVGFRIITAPSTLHGKKTDEPSEGDDPDLGDFCTEGAVII</sequence>
<name>A0A9W7AID6_9STRA</name>
<dbReference type="Proteomes" id="UP001165082">
    <property type="component" value="Unassembled WGS sequence"/>
</dbReference>
<dbReference type="AlphaFoldDB" id="A0A9W7AID6"/>
<keyword evidence="3" id="KW-1185">Reference proteome</keyword>
<protein>
    <submittedName>
        <fullName evidence="2">Uncharacterized protein</fullName>
    </submittedName>
</protein>
<evidence type="ECO:0000256" key="1">
    <source>
        <dbReference type="SAM" id="Coils"/>
    </source>
</evidence>
<keyword evidence="1" id="KW-0175">Coiled coil</keyword>
<evidence type="ECO:0000313" key="3">
    <source>
        <dbReference type="Proteomes" id="UP001165082"/>
    </source>
</evidence>
<comment type="caution">
    <text evidence="2">The sequence shown here is derived from an EMBL/GenBank/DDBJ whole genome shotgun (WGS) entry which is preliminary data.</text>
</comment>